<dbReference type="AlphaFoldDB" id="A0A918C4E9"/>
<feature type="region of interest" description="Disordered" evidence="1">
    <location>
        <begin position="1"/>
        <end position="22"/>
    </location>
</feature>
<comment type="caution">
    <text evidence="2">The sequence shown here is derived from an EMBL/GenBank/DDBJ whole genome shotgun (WGS) entry which is preliminary data.</text>
</comment>
<evidence type="ECO:0000256" key="1">
    <source>
        <dbReference type="SAM" id="MobiDB-lite"/>
    </source>
</evidence>
<evidence type="ECO:0000313" key="3">
    <source>
        <dbReference type="Proteomes" id="UP000658320"/>
    </source>
</evidence>
<reference evidence="2" key="2">
    <citation type="submission" date="2020-09" db="EMBL/GenBank/DDBJ databases">
        <authorList>
            <person name="Sun Q."/>
            <person name="Ohkuma M."/>
        </authorList>
    </citation>
    <scope>NUCLEOTIDE SEQUENCE</scope>
    <source>
        <strain evidence="2">JCM 4346</strain>
    </source>
</reference>
<dbReference type="EMBL" id="BMSX01000004">
    <property type="protein sequence ID" value="GGR06656.1"/>
    <property type="molecule type" value="Genomic_DNA"/>
</dbReference>
<feature type="compositionally biased region" description="Basic and acidic residues" evidence="1">
    <location>
        <begin position="181"/>
        <end position="190"/>
    </location>
</feature>
<evidence type="ECO:0000313" key="2">
    <source>
        <dbReference type="EMBL" id="GGR06656.1"/>
    </source>
</evidence>
<reference evidence="2" key="1">
    <citation type="journal article" date="2014" name="Int. J. Syst. Evol. Microbiol.">
        <title>Complete genome sequence of Corynebacterium casei LMG S-19264T (=DSM 44701T), isolated from a smear-ripened cheese.</title>
        <authorList>
            <consortium name="US DOE Joint Genome Institute (JGI-PGF)"/>
            <person name="Walter F."/>
            <person name="Albersmeier A."/>
            <person name="Kalinowski J."/>
            <person name="Ruckert C."/>
        </authorList>
    </citation>
    <scope>NUCLEOTIDE SEQUENCE</scope>
    <source>
        <strain evidence="2">JCM 4346</strain>
    </source>
</reference>
<gene>
    <name evidence="2" type="ORF">GCM10010251_23030</name>
</gene>
<feature type="region of interest" description="Disordered" evidence="1">
    <location>
        <begin position="171"/>
        <end position="205"/>
    </location>
</feature>
<keyword evidence="3" id="KW-1185">Reference proteome</keyword>
<organism evidence="2 3">
    <name type="scientific">Streptomyces aurantiogriseus</name>
    <dbReference type="NCBI Taxonomy" id="66870"/>
    <lineage>
        <taxon>Bacteria</taxon>
        <taxon>Bacillati</taxon>
        <taxon>Actinomycetota</taxon>
        <taxon>Actinomycetes</taxon>
        <taxon>Kitasatosporales</taxon>
        <taxon>Streptomycetaceae</taxon>
        <taxon>Streptomyces</taxon>
    </lineage>
</organism>
<dbReference type="Proteomes" id="UP000658320">
    <property type="component" value="Unassembled WGS sequence"/>
</dbReference>
<proteinExistence type="predicted"/>
<protein>
    <submittedName>
        <fullName evidence="2">Uncharacterized protein</fullName>
    </submittedName>
</protein>
<sequence>MSTAMPFEHLASVPAPDTRDDARSRVDDALHALATYEGDDVLGLMLHLTAVLDGAEPHTGTAQPPRPLPDDHIRQRLADRLTADWPRMDFAGHARDVADTVLQVVLPVITQLRAEAAAWRSRAERAIPQRDRARALAVTLEQTTAEAARLLRTGQPGPALAVLEGDGQPLGLGDTPCAREPALEVGHEPENAYAPHGGRDLDDER</sequence>
<accession>A0A918C4E9</accession>
<name>A0A918C4E9_9ACTN</name>